<feature type="transmembrane region" description="Helical" evidence="1">
    <location>
        <begin position="54"/>
        <end position="74"/>
    </location>
</feature>
<dbReference type="Proteomes" id="UP000091820">
    <property type="component" value="Unassembled WGS sequence"/>
</dbReference>
<accession>A0A1A9X272</accession>
<evidence type="ECO:0000256" key="1">
    <source>
        <dbReference type="SAM" id="Phobius"/>
    </source>
</evidence>
<proteinExistence type="predicted"/>
<dbReference type="VEuPathDB" id="VectorBase:GBRI041565"/>
<evidence type="ECO:0000313" key="3">
    <source>
        <dbReference type="Proteomes" id="UP000091820"/>
    </source>
</evidence>
<keyword evidence="1" id="KW-0472">Membrane</keyword>
<sequence length="171" mass="19171">MAKKTNPSRPSPKLPIKAIREPVGVCTSTSPKTFSNEFEKVLSRRYKVRGRTRLSLFLLLPILPITVTKLPLLLTRVATASMDICKLGRSPEPSDGNPFIKTFLVNGKNSSVFPLSTSLFETLRSGGELLEKCINPRVYNEGGYGDIDRYNDKVKRFQSKDNYLLLLVISH</sequence>
<name>A0A1A9X272_9MUSC</name>
<reference evidence="3" key="1">
    <citation type="submission" date="2014-03" db="EMBL/GenBank/DDBJ databases">
        <authorList>
            <person name="Aksoy S."/>
            <person name="Warren W."/>
            <person name="Wilson R.K."/>
        </authorList>
    </citation>
    <scope>NUCLEOTIDE SEQUENCE [LARGE SCALE GENOMIC DNA]</scope>
    <source>
        <strain evidence="3">IAEA</strain>
    </source>
</reference>
<evidence type="ECO:0000313" key="2">
    <source>
        <dbReference type="EnsemblMetazoa" id="GBRI041565-PA"/>
    </source>
</evidence>
<keyword evidence="1" id="KW-0812">Transmembrane</keyword>
<protein>
    <submittedName>
        <fullName evidence="2">Uncharacterized protein</fullName>
    </submittedName>
</protein>
<keyword evidence="1" id="KW-1133">Transmembrane helix</keyword>
<keyword evidence="3" id="KW-1185">Reference proteome</keyword>
<dbReference type="EnsemblMetazoa" id="GBRI041565-RA">
    <property type="protein sequence ID" value="GBRI041565-PA"/>
    <property type="gene ID" value="GBRI041565"/>
</dbReference>
<reference evidence="2" key="2">
    <citation type="submission" date="2020-05" db="UniProtKB">
        <authorList>
            <consortium name="EnsemblMetazoa"/>
        </authorList>
    </citation>
    <scope>IDENTIFICATION</scope>
    <source>
        <strain evidence="2">IAEA</strain>
    </source>
</reference>
<dbReference type="AlphaFoldDB" id="A0A1A9X272"/>
<organism evidence="2 3">
    <name type="scientific">Glossina brevipalpis</name>
    <dbReference type="NCBI Taxonomy" id="37001"/>
    <lineage>
        <taxon>Eukaryota</taxon>
        <taxon>Metazoa</taxon>
        <taxon>Ecdysozoa</taxon>
        <taxon>Arthropoda</taxon>
        <taxon>Hexapoda</taxon>
        <taxon>Insecta</taxon>
        <taxon>Pterygota</taxon>
        <taxon>Neoptera</taxon>
        <taxon>Endopterygota</taxon>
        <taxon>Diptera</taxon>
        <taxon>Brachycera</taxon>
        <taxon>Muscomorpha</taxon>
        <taxon>Hippoboscoidea</taxon>
        <taxon>Glossinidae</taxon>
        <taxon>Glossina</taxon>
    </lineage>
</organism>